<dbReference type="PATRIC" id="fig|1423730.4.peg.2118"/>
<dbReference type="EMBL" id="AYZJ01000002">
    <property type="protein sequence ID" value="KRN25901.1"/>
    <property type="molecule type" value="Genomic_DNA"/>
</dbReference>
<evidence type="ECO:0000313" key="1">
    <source>
        <dbReference type="EMBL" id="KRN25901.1"/>
    </source>
</evidence>
<dbReference type="AlphaFoldDB" id="A0A0R2FN10"/>
<dbReference type="RefSeq" id="WP_054664612.1">
    <property type="nucleotide sequence ID" value="NZ_AYZJ01000002.1"/>
</dbReference>
<dbReference type="Proteomes" id="UP000050865">
    <property type="component" value="Unassembled WGS sequence"/>
</dbReference>
<keyword evidence="2" id="KW-1185">Reference proteome</keyword>
<reference evidence="1 2" key="1">
    <citation type="journal article" date="2015" name="Genome Announc.">
        <title>Expanding the biotechnology potential of lactobacilli through comparative genomics of 213 strains and associated genera.</title>
        <authorList>
            <person name="Sun Z."/>
            <person name="Harris H.M."/>
            <person name="McCann A."/>
            <person name="Guo C."/>
            <person name="Argimon S."/>
            <person name="Zhang W."/>
            <person name="Yang X."/>
            <person name="Jeffery I.B."/>
            <person name="Cooney J.C."/>
            <person name="Kagawa T.F."/>
            <person name="Liu W."/>
            <person name="Song Y."/>
            <person name="Salvetti E."/>
            <person name="Wrobel A."/>
            <person name="Rasinkangas P."/>
            <person name="Parkhill J."/>
            <person name="Rea M.C."/>
            <person name="O'Sullivan O."/>
            <person name="Ritari J."/>
            <person name="Douillard F.P."/>
            <person name="Paul Ross R."/>
            <person name="Yang R."/>
            <person name="Briner A.E."/>
            <person name="Felis G.E."/>
            <person name="de Vos W.M."/>
            <person name="Barrangou R."/>
            <person name="Klaenhammer T.R."/>
            <person name="Caufield P.W."/>
            <person name="Cui Y."/>
            <person name="Zhang H."/>
            <person name="O'Toole P.W."/>
        </authorList>
    </citation>
    <scope>NUCLEOTIDE SEQUENCE [LARGE SCALE GENOMIC DNA]</scope>
    <source>
        <strain evidence="1 2">DSM 22697</strain>
    </source>
</reference>
<proteinExistence type="predicted"/>
<protein>
    <submittedName>
        <fullName evidence="1">Uncharacterized protein</fullName>
    </submittedName>
</protein>
<organism evidence="1 2">
    <name type="scientific">Lacticaseibacillus camelliae DSM 22697 = JCM 13995</name>
    <dbReference type="NCBI Taxonomy" id="1423730"/>
    <lineage>
        <taxon>Bacteria</taxon>
        <taxon>Bacillati</taxon>
        <taxon>Bacillota</taxon>
        <taxon>Bacilli</taxon>
        <taxon>Lactobacillales</taxon>
        <taxon>Lactobacillaceae</taxon>
        <taxon>Lacticaseibacillus</taxon>
    </lineage>
</organism>
<accession>A0A0R2FN10</accession>
<comment type="caution">
    <text evidence="1">The sequence shown here is derived from an EMBL/GenBank/DDBJ whole genome shotgun (WGS) entry which is preliminary data.</text>
</comment>
<name>A0A0R2FN10_9LACO</name>
<gene>
    <name evidence="1" type="ORF">FC75_GL002036</name>
</gene>
<evidence type="ECO:0000313" key="2">
    <source>
        <dbReference type="Proteomes" id="UP000050865"/>
    </source>
</evidence>
<sequence>MGFKVCMIGFDPQANMTVLIIKTYANLHDDKLATIKSSLMTGITDNPKNMWDKKVHKAYADVANEMINRLEAN</sequence>